<proteinExistence type="predicted"/>
<keyword evidence="2" id="KW-1185">Reference proteome</keyword>
<evidence type="ECO:0000313" key="1">
    <source>
        <dbReference type="EMBL" id="AXG08253.1"/>
    </source>
</evidence>
<protein>
    <submittedName>
        <fullName evidence="1">Uncharacterized protein</fullName>
    </submittedName>
</protein>
<dbReference type="AlphaFoldDB" id="A0A345E7T1"/>
<dbReference type="Proteomes" id="UP000253273">
    <property type="component" value="Plasmid pCBA1113-01"/>
</dbReference>
<organism evidence="1 2">
    <name type="scientific">Haloplanus rubicundus</name>
    <dbReference type="NCBI Taxonomy" id="1547898"/>
    <lineage>
        <taxon>Archaea</taxon>
        <taxon>Methanobacteriati</taxon>
        <taxon>Methanobacteriota</taxon>
        <taxon>Stenosarchaea group</taxon>
        <taxon>Halobacteria</taxon>
        <taxon>Halobacteriales</taxon>
        <taxon>Haloferacaceae</taxon>
        <taxon>Haloplanus</taxon>
    </lineage>
</organism>
<keyword evidence="1" id="KW-0614">Plasmid</keyword>
<geneLocation type="plasmid" evidence="1 2">
    <name>pCBA1113-01</name>
</geneLocation>
<dbReference type="EMBL" id="CP031151">
    <property type="protein sequence ID" value="AXG08253.1"/>
    <property type="molecule type" value="Genomic_DNA"/>
</dbReference>
<name>A0A345E7T1_9EURY</name>
<gene>
    <name evidence="1" type="ORF">DU500_17330</name>
</gene>
<reference evidence="1 2" key="1">
    <citation type="submission" date="2018-07" db="EMBL/GenBank/DDBJ databases">
        <title>Genome sequences of Haloplanus sp. CBA1113.</title>
        <authorList>
            <person name="Kim Y.B."/>
            <person name="Roh S.W."/>
        </authorList>
    </citation>
    <scope>NUCLEOTIDE SEQUENCE [LARGE SCALE GENOMIC DNA]</scope>
    <source>
        <strain evidence="1 2">CBA1113</strain>
        <plasmid evidence="1 2">pCBA1113-01</plasmid>
    </source>
</reference>
<evidence type="ECO:0000313" key="2">
    <source>
        <dbReference type="Proteomes" id="UP000253273"/>
    </source>
</evidence>
<sequence>MRVQLGECPGIVEIFTISLLLASPATFSTHHVVFASEFPAANCLKEVLLVAFRRPVEFLSSIFDVTTVDECCFVVRRD</sequence>
<dbReference type="KEGG" id="haj:DU500_17330"/>
<accession>A0A345E7T1</accession>